<proteinExistence type="predicted"/>
<accession>Q9RVY4</accession>
<dbReference type="EnsemblBacteria" id="AAF10466">
    <property type="protein sequence ID" value="AAF10466"/>
    <property type="gene ID" value="DR_0887"/>
</dbReference>
<gene>
    <name evidence="1" type="ordered locus">DR_0887</name>
</gene>
<dbReference type="InParanoid" id="Q9RVY4"/>
<evidence type="ECO:0000313" key="2">
    <source>
        <dbReference type="Proteomes" id="UP000002524"/>
    </source>
</evidence>
<dbReference type="STRING" id="243230.DR_0887"/>
<dbReference type="AlphaFoldDB" id="Q9RVY4"/>
<dbReference type="PIR" id="D75465">
    <property type="entry name" value="D75465"/>
</dbReference>
<name>Q9RVY4_DEIRA</name>
<protein>
    <submittedName>
        <fullName evidence="1">Uncharacterized protein</fullName>
    </submittedName>
</protein>
<evidence type="ECO:0000313" key="1">
    <source>
        <dbReference type="EMBL" id="AAF10466.1"/>
    </source>
</evidence>
<dbReference type="PaxDb" id="243230-DR_0887"/>
<organism evidence="1 2">
    <name type="scientific">Deinococcus radiodurans (strain ATCC 13939 / DSM 20539 / JCM 16871 / CCUG 27074 / LMG 4051 / NBRC 15346 / NCIMB 9279 / VKM B-1422 / R1)</name>
    <dbReference type="NCBI Taxonomy" id="243230"/>
    <lineage>
        <taxon>Bacteria</taxon>
        <taxon>Thermotogati</taxon>
        <taxon>Deinococcota</taxon>
        <taxon>Deinococci</taxon>
        <taxon>Deinococcales</taxon>
        <taxon>Deinococcaceae</taxon>
        <taxon>Deinococcus</taxon>
    </lineage>
</organism>
<keyword evidence="2" id="KW-1185">Reference proteome</keyword>
<dbReference type="PATRIC" id="fig|243230.17.peg.1073"/>
<dbReference type="EMBL" id="AE000513">
    <property type="protein sequence ID" value="AAF10466.1"/>
    <property type="molecule type" value="Genomic_DNA"/>
</dbReference>
<reference evidence="1 2" key="1">
    <citation type="journal article" date="1999" name="Science">
        <title>Genome sequence of the radioresistant bacterium Deinococcus radiodurans R1.</title>
        <authorList>
            <person name="White O."/>
            <person name="Eisen J.A."/>
            <person name="Heidelberg J.F."/>
            <person name="Hickey E.K."/>
            <person name="Peterson J.D."/>
            <person name="Dodson R.J."/>
            <person name="Haft D.H."/>
            <person name="Gwinn M.L."/>
            <person name="Nelson W.C."/>
            <person name="Richardson D.L."/>
            <person name="Moffat K.S."/>
            <person name="Qin H."/>
            <person name="Jiang L."/>
            <person name="Pamphile W."/>
            <person name="Crosby M."/>
            <person name="Shen M."/>
            <person name="Vamathevan J.J."/>
            <person name="Lam P."/>
            <person name="McDonald L."/>
            <person name="Utterback T."/>
            <person name="Zalewski C."/>
            <person name="Makarova K.S."/>
            <person name="Aravind L."/>
            <person name="Daly M.J."/>
            <person name="Minton K.W."/>
            <person name="Fleischmann R.D."/>
            <person name="Ketchum K.A."/>
            <person name="Nelson K.E."/>
            <person name="Salzberg S."/>
            <person name="Smith H.O."/>
            <person name="Venter J.C."/>
            <person name="Fraser C.M."/>
        </authorList>
    </citation>
    <scope>NUCLEOTIDE SEQUENCE [LARGE SCALE GENOMIC DNA]</scope>
    <source>
        <strain evidence="2">ATCC 13939 / DSM 20539 / JCM 16871 / LMG 4051 / NBRC 15346 / NCIMB 9279 / R1 / VKM B-1422</strain>
    </source>
</reference>
<dbReference type="OrthoDB" id="72250at2"/>
<dbReference type="KEGG" id="dra:DR_0887"/>
<sequence length="128" mass="13910">MPRRCETGEQRGKSRLPCGILAAMTQQPENVAISAEDRSRLDQVFMQVVLDVQAQVQQQKPAQSGNLAAMFHKETVSEALQGCAMLIAGWNQGRVDAAGVNRAAKALRALELPELAERVEKLRGIAEG</sequence>
<dbReference type="HOGENOM" id="CLU_2141795_0_0_0"/>
<dbReference type="Proteomes" id="UP000002524">
    <property type="component" value="Chromosome 1"/>
</dbReference>